<evidence type="ECO:0000313" key="1">
    <source>
        <dbReference type="EMBL" id="KAK2080822.1"/>
    </source>
</evidence>
<protein>
    <submittedName>
        <fullName evidence="1">Uncharacterized protein</fullName>
    </submittedName>
</protein>
<sequence length="488" mass="51527">MLRTAAKGFLVVTGAAVCCGPTLLSTDAGLASAVRLINSLSQDVHLSIESVSLGWTRPIEIRGISVAERSELLTPGTGPTTLIAEDPVVDLSLHDSGDVRTVRALEKLRVLKRSPPRLRAPRAVGDDEASDPPRSAYGWDRETALYSAGAATTATMERVHEAPAGAPAWLQSGAGSVPFSGELVSTANWPALRLLTTTGTLQVPETVAPALEPRVHVQVLIGAPAMEEEEEEEAQGVSKSPRWWEHAPDAGCAGRPLFPLSLRLDAQSVHCSMRGWATVRGYTLLAQPLRAEMRCHAALAERLLAGVNPLLAGAVRLEDRVQMRVALSPQAGLLPASSWHVHLEPVQVDLARSAALLRILEPLGRYTGALPARLHARLSAMEAIAEPGRELRAGRADVDLGADGRLRGLALLVRGTAAAPDPKLAAFAADLLQLYLLRAGAAGALSTLTERIGAWVPGAAAPSLPTDRQALVDTLTVPLPPLARVTTP</sequence>
<evidence type="ECO:0000313" key="2">
    <source>
        <dbReference type="Proteomes" id="UP001255856"/>
    </source>
</evidence>
<proteinExistence type="predicted"/>
<comment type="caution">
    <text evidence="1">The sequence shown here is derived from an EMBL/GenBank/DDBJ whole genome shotgun (WGS) entry which is preliminary data.</text>
</comment>
<dbReference type="EMBL" id="JASFZW010000001">
    <property type="protein sequence ID" value="KAK2080822.1"/>
    <property type="molecule type" value="Genomic_DNA"/>
</dbReference>
<organism evidence="1 2">
    <name type="scientific">Prototheca wickerhamii</name>
    <dbReference type="NCBI Taxonomy" id="3111"/>
    <lineage>
        <taxon>Eukaryota</taxon>
        <taxon>Viridiplantae</taxon>
        <taxon>Chlorophyta</taxon>
        <taxon>core chlorophytes</taxon>
        <taxon>Trebouxiophyceae</taxon>
        <taxon>Chlorellales</taxon>
        <taxon>Chlorellaceae</taxon>
        <taxon>Prototheca</taxon>
    </lineage>
</organism>
<name>A0AAD9MK27_PROWI</name>
<reference evidence="1" key="1">
    <citation type="submission" date="2021-01" db="EMBL/GenBank/DDBJ databases">
        <authorList>
            <person name="Eckstrom K.M.E."/>
        </authorList>
    </citation>
    <scope>NUCLEOTIDE SEQUENCE</scope>
    <source>
        <strain evidence="1">UVCC 0001</strain>
    </source>
</reference>
<keyword evidence="2" id="KW-1185">Reference proteome</keyword>
<dbReference type="Proteomes" id="UP001255856">
    <property type="component" value="Unassembled WGS sequence"/>
</dbReference>
<accession>A0AAD9MK27</accession>
<dbReference type="AlphaFoldDB" id="A0AAD9MK27"/>
<gene>
    <name evidence="1" type="ORF">QBZ16_000676</name>
</gene>